<reference evidence="1" key="1">
    <citation type="submission" date="2023-08" db="EMBL/GenBank/DDBJ databases">
        <title>The Comparative Genomic Analysis of Yersiniaceae from Polar Regions.</title>
        <authorList>
            <person name="Goncharov A."/>
            <person name="Aslanov B."/>
            <person name="Kolodzhieva V."/>
            <person name="Azarov D."/>
            <person name="Mochov A."/>
            <person name="Lebedeva E."/>
        </authorList>
    </citation>
    <scope>NUCLEOTIDE SEQUENCE</scope>
    <source>
        <strain evidence="1">Vf</strain>
    </source>
</reference>
<organism evidence="1 2">
    <name type="scientific">Serratia fonticola</name>
    <dbReference type="NCBI Taxonomy" id="47917"/>
    <lineage>
        <taxon>Bacteria</taxon>
        <taxon>Pseudomonadati</taxon>
        <taxon>Pseudomonadota</taxon>
        <taxon>Gammaproteobacteria</taxon>
        <taxon>Enterobacterales</taxon>
        <taxon>Yersiniaceae</taxon>
        <taxon>Serratia</taxon>
    </lineage>
</organism>
<dbReference type="Proteomes" id="UP001224622">
    <property type="component" value="Unassembled WGS sequence"/>
</dbReference>
<gene>
    <name evidence="1" type="ORF">RDT67_26860</name>
</gene>
<name>A0AAJ2DC00_SERFO</name>
<evidence type="ECO:0000313" key="2">
    <source>
        <dbReference type="Proteomes" id="UP001224622"/>
    </source>
</evidence>
<sequence length="78" mass="8797">MNRDKNWQSSQARRRNALHQAAKALKQTHAPLVSFLTASGHDPDVERQLEGMAWMTGQLEGQLADQLPVLTHHMLTLL</sequence>
<proteinExistence type="predicted"/>
<protein>
    <submittedName>
        <fullName evidence="1">Type VI secretion system baseplate subunit TssF</fullName>
    </submittedName>
</protein>
<dbReference type="RefSeq" id="WP_309048586.1">
    <property type="nucleotide sequence ID" value="NZ_JAVIGA010000048.1"/>
</dbReference>
<dbReference type="AlphaFoldDB" id="A0AAJ2DC00"/>
<comment type="caution">
    <text evidence="1">The sequence shown here is derived from an EMBL/GenBank/DDBJ whole genome shotgun (WGS) entry which is preliminary data.</text>
</comment>
<dbReference type="InterPro" id="IPR010272">
    <property type="entry name" value="T6SS_TssF"/>
</dbReference>
<dbReference type="EMBL" id="JAVIGA010000048">
    <property type="protein sequence ID" value="MDQ9130028.1"/>
    <property type="molecule type" value="Genomic_DNA"/>
</dbReference>
<accession>A0AAJ2DC00</accession>
<evidence type="ECO:0000313" key="1">
    <source>
        <dbReference type="EMBL" id="MDQ9130028.1"/>
    </source>
</evidence>
<dbReference type="Pfam" id="PF05947">
    <property type="entry name" value="T6SS_TssF"/>
    <property type="match status" value="1"/>
</dbReference>